<feature type="region of interest" description="Disordered" evidence="1">
    <location>
        <begin position="66"/>
        <end position="88"/>
    </location>
</feature>
<gene>
    <name evidence="3" type="ORF">FPCIR_13581</name>
</gene>
<evidence type="ECO:0000313" key="3">
    <source>
        <dbReference type="EMBL" id="KAF5574423.1"/>
    </source>
</evidence>
<keyword evidence="2" id="KW-1133">Transmembrane helix</keyword>
<keyword evidence="2" id="KW-0812">Transmembrane</keyword>
<evidence type="ECO:0000256" key="2">
    <source>
        <dbReference type="SAM" id="Phobius"/>
    </source>
</evidence>
<keyword evidence="4" id="KW-1185">Reference proteome</keyword>
<feature type="compositionally biased region" description="Basic and acidic residues" evidence="1">
    <location>
        <begin position="73"/>
        <end position="88"/>
    </location>
</feature>
<keyword evidence="2" id="KW-0472">Membrane</keyword>
<name>A0A8H5KJH5_9HYPO</name>
<proteinExistence type="predicted"/>
<organism evidence="3 4">
    <name type="scientific">Fusarium pseudocircinatum</name>
    <dbReference type="NCBI Taxonomy" id="56676"/>
    <lineage>
        <taxon>Eukaryota</taxon>
        <taxon>Fungi</taxon>
        <taxon>Dikarya</taxon>
        <taxon>Ascomycota</taxon>
        <taxon>Pezizomycotina</taxon>
        <taxon>Sordariomycetes</taxon>
        <taxon>Hypocreomycetidae</taxon>
        <taxon>Hypocreales</taxon>
        <taxon>Nectriaceae</taxon>
        <taxon>Fusarium</taxon>
        <taxon>Fusarium fujikuroi species complex</taxon>
    </lineage>
</organism>
<sequence>MVRSRQDGNYLKQETRAVKISMGAQVVVVVGSLGCGDVLLDLAVFLYRLPVFQSVQLAPRCRLQNSESLRQGSRHDKNIASVPEPEHSHYKVGPDYTESCGADIAHKTEQVAFGGVWEPGDFQQKIRPSILLVASWSTSGYAIVTTDLCVMSLYMSEEHQMPNTIPEIS</sequence>
<reference evidence="3 4" key="1">
    <citation type="submission" date="2020-05" db="EMBL/GenBank/DDBJ databases">
        <title>Identification and distribution of gene clusters putatively required for synthesis of sphingolipid metabolism inhibitors in phylogenetically diverse species of the filamentous fungus Fusarium.</title>
        <authorList>
            <person name="Kim H.-S."/>
            <person name="Busman M."/>
            <person name="Brown D.W."/>
            <person name="Divon H."/>
            <person name="Uhlig S."/>
            <person name="Proctor R.H."/>
        </authorList>
    </citation>
    <scope>NUCLEOTIDE SEQUENCE [LARGE SCALE GENOMIC DNA]</scope>
    <source>
        <strain evidence="3 4">NRRL 36939</strain>
    </source>
</reference>
<dbReference type="AlphaFoldDB" id="A0A8H5KJH5"/>
<evidence type="ECO:0000256" key="1">
    <source>
        <dbReference type="SAM" id="MobiDB-lite"/>
    </source>
</evidence>
<dbReference type="PROSITE" id="PS51257">
    <property type="entry name" value="PROKAR_LIPOPROTEIN"/>
    <property type="match status" value="1"/>
</dbReference>
<dbReference type="Proteomes" id="UP000546213">
    <property type="component" value="Unassembled WGS sequence"/>
</dbReference>
<comment type="caution">
    <text evidence="3">The sequence shown here is derived from an EMBL/GenBank/DDBJ whole genome shotgun (WGS) entry which is preliminary data.</text>
</comment>
<dbReference type="EMBL" id="JAAOAS010000524">
    <property type="protein sequence ID" value="KAF5574423.1"/>
    <property type="molecule type" value="Genomic_DNA"/>
</dbReference>
<feature type="transmembrane region" description="Helical" evidence="2">
    <location>
        <begin position="20"/>
        <end position="47"/>
    </location>
</feature>
<accession>A0A8H5KJH5</accession>
<protein>
    <submittedName>
        <fullName evidence="3">Uncharacterized protein</fullName>
    </submittedName>
</protein>
<evidence type="ECO:0000313" key="4">
    <source>
        <dbReference type="Proteomes" id="UP000546213"/>
    </source>
</evidence>